<keyword evidence="2" id="KW-0808">Transferase</keyword>
<dbReference type="Pfam" id="PF01531">
    <property type="entry name" value="Glyco_transf_11"/>
    <property type="match status" value="1"/>
</dbReference>
<proteinExistence type="predicted"/>
<comment type="caution">
    <text evidence="3">The sequence shown here is derived from an EMBL/GenBank/DDBJ whole genome shotgun (WGS) entry which is preliminary data.</text>
</comment>
<dbReference type="EMBL" id="BAABGM010000015">
    <property type="protein sequence ID" value="GAA4407758.1"/>
    <property type="molecule type" value="Genomic_DNA"/>
</dbReference>
<dbReference type="InterPro" id="IPR002516">
    <property type="entry name" value="Glyco_trans_11"/>
</dbReference>
<reference evidence="4" key="1">
    <citation type="journal article" date="2019" name="Int. J. Syst. Evol. Microbiol.">
        <title>The Global Catalogue of Microorganisms (GCM) 10K type strain sequencing project: providing services to taxonomists for standard genome sequencing and annotation.</title>
        <authorList>
            <consortium name="The Broad Institute Genomics Platform"/>
            <consortium name="The Broad Institute Genome Sequencing Center for Infectious Disease"/>
            <person name="Wu L."/>
            <person name="Ma J."/>
        </authorList>
    </citation>
    <scope>NUCLEOTIDE SEQUENCE [LARGE SCALE GENOMIC DNA]</scope>
    <source>
        <strain evidence="4">JCM 17809</strain>
    </source>
</reference>
<sequence length="258" mass="29723">MRRGLRQIIWTRPYMGLGNLLYLALWCDLDPTNRRFLRTPRLRPWLDMFPTLAELTVRREEVRYTDVRRSAVADSYGRFGEDFSEAHLEDFVRRRLLEAFPPVDSDRVVINVRRGDHYSDHTVRGLFALDVDAYLRVAVPRVLTQRPVSAVHVVSDGLDWCRARLGWIETEMQLPLSFATGAQGAAADLATVATARRLIVTNSTFSYWAGYVHDVLYPGTHADVWAPRFFSRGQDDWSAWQLNPRWSVVEDIPGGWNS</sequence>
<evidence type="ECO:0000313" key="4">
    <source>
        <dbReference type="Proteomes" id="UP001500945"/>
    </source>
</evidence>
<name>A0ABP8KIY6_9MICO</name>
<dbReference type="Proteomes" id="UP001500945">
    <property type="component" value="Unassembled WGS sequence"/>
</dbReference>
<evidence type="ECO:0000256" key="1">
    <source>
        <dbReference type="ARBA" id="ARBA00022676"/>
    </source>
</evidence>
<gene>
    <name evidence="3" type="ORF">GCM10023168_24170</name>
</gene>
<organism evidence="3 4">
    <name type="scientific">Fodinibacter luteus</name>
    <dbReference type="NCBI Taxonomy" id="552064"/>
    <lineage>
        <taxon>Bacteria</taxon>
        <taxon>Bacillati</taxon>
        <taxon>Actinomycetota</taxon>
        <taxon>Actinomycetes</taxon>
        <taxon>Micrococcales</taxon>
        <taxon>Intrasporangiaceae</taxon>
        <taxon>Fodinibacter (ex Wang et al. 2009)</taxon>
    </lineage>
</organism>
<evidence type="ECO:0000256" key="2">
    <source>
        <dbReference type="ARBA" id="ARBA00022679"/>
    </source>
</evidence>
<accession>A0ABP8KIY6</accession>
<protein>
    <recommendedName>
        <fullName evidence="5">Glycosyl transferase family 11</fullName>
    </recommendedName>
</protein>
<keyword evidence="4" id="KW-1185">Reference proteome</keyword>
<keyword evidence="1" id="KW-0328">Glycosyltransferase</keyword>
<evidence type="ECO:0008006" key="5">
    <source>
        <dbReference type="Google" id="ProtNLM"/>
    </source>
</evidence>
<evidence type="ECO:0000313" key="3">
    <source>
        <dbReference type="EMBL" id="GAA4407758.1"/>
    </source>
</evidence>